<accession>A0A2S7T3H7</accession>
<reference evidence="3" key="1">
    <citation type="submission" date="2016-11" db="EMBL/GenBank/DDBJ databases">
        <title>Trade-off between light-utilization and light-protection in marine flavobacteria.</title>
        <authorList>
            <person name="Kumagai Y."/>
            <person name="Yoshizawa S."/>
            <person name="Kogure K."/>
        </authorList>
    </citation>
    <scope>NUCLEOTIDE SEQUENCE [LARGE SCALE GENOMIC DNA]</scope>
    <source>
        <strain evidence="3">SG-18</strain>
    </source>
</reference>
<evidence type="ECO:0000256" key="1">
    <source>
        <dbReference type="SAM" id="SignalP"/>
    </source>
</evidence>
<dbReference type="AlphaFoldDB" id="A0A2S7T3H7"/>
<organism evidence="2 3">
    <name type="scientific">Aureicoccus marinus</name>
    <dbReference type="NCBI Taxonomy" id="754435"/>
    <lineage>
        <taxon>Bacteria</taxon>
        <taxon>Pseudomonadati</taxon>
        <taxon>Bacteroidota</taxon>
        <taxon>Flavobacteriia</taxon>
        <taxon>Flavobacteriales</taxon>
        <taxon>Flavobacteriaceae</taxon>
        <taxon>Aureicoccus</taxon>
    </lineage>
</organism>
<evidence type="ECO:0000313" key="3">
    <source>
        <dbReference type="Proteomes" id="UP000239366"/>
    </source>
</evidence>
<keyword evidence="3" id="KW-1185">Reference proteome</keyword>
<dbReference type="InterPro" id="IPR008969">
    <property type="entry name" value="CarboxyPept-like_regulatory"/>
</dbReference>
<dbReference type="SUPFAM" id="SSF49464">
    <property type="entry name" value="Carboxypeptidase regulatory domain-like"/>
    <property type="match status" value="1"/>
</dbReference>
<dbReference type="Proteomes" id="UP000239366">
    <property type="component" value="Unassembled WGS sequence"/>
</dbReference>
<dbReference type="EMBL" id="MQVX01000001">
    <property type="protein sequence ID" value="PQJ14459.1"/>
    <property type="molecule type" value="Genomic_DNA"/>
</dbReference>
<dbReference type="OrthoDB" id="1433475at2"/>
<feature type="signal peptide" evidence="1">
    <location>
        <begin position="1"/>
        <end position="22"/>
    </location>
</feature>
<sequence>MINQVLKSPLLLAFFVPGLLLAQQTTKTKDTLGLPLEIKGELKEANGTPIPYATIQYGEKKGVISNDEGRFRFLLDQLPQETDSMKITCMGFESKTLPLAGFRDSSIVLSSKTIDLKGVYVFDNPLTVEEIIENVQENIPSNYKNDSHKTRFFLRLSNFSTVDKMDITFKKSSIKELNKQLLDSVLNLIPRSTAYYTETLGDVYRHKRGLKMDVVRAAELYDKSNNGSLEAMGERLEAIFKENVKPDSYLKIKSGIFGTKMQLDSILDESEEAAEVEEEIKEEVKEPKSTFFHKRMRGLWEDIEQDHFYQEDSKLNVFEKSHKYNFTLDGYADIAGEGTYVISFEPKRSADFKGRLFVNIEDYAVMRIEYENVQLLRNFRLLGITYKERIYRGVTSFRKSRSGSYRLAFLEKEVGNQFGIDRPLKVVEKNKNVRGRRKQNELLLHLDIANGSRDKFELVVYDEDQLSAENFESFTEKKNVEATYLKAYDPSFWEGYSTMEPNTALRQFTVEESK</sequence>
<proteinExistence type="predicted"/>
<comment type="caution">
    <text evidence="2">The sequence shown here is derived from an EMBL/GenBank/DDBJ whole genome shotgun (WGS) entry which is preliminary data.</text>
</comment>
<name>A0A2S7T3H7_9FLAO</name>
<evidence type="ECO:0000313" key="2">
    <source>
        <dbReference type="EMBL" id="PQJ14459.1"/>
    </source>
</evidence>
<keyword evidence="1" id="KW-0732">Signal</keyword>
<dbReference type="RefSeq" id="WP_105000090.1">
    <property type="nucleotide sequence ID" value="NZ_MQVX01000001.1"/>
</dbReference>
<gene>
    <name evidence="2" type="ORF">BST99_00670</name>
</gene>
<protein>
    <recommendedName>
        <fullName evidence="4">Carboxypeptidase-like regulatory domain-containing protein</fullName>
    </recommendedName>
</protein>
<feature type="chain" id="PRO_5015717216" description="Carboxypeptidase-like regulatory domain-containing protein" evidence="1">
    <location>
        <begin position="23"/>
        <end position="514"/>
    </location>
</feature>
<evidence type="ECO:0008006" key="4">
    <source>
        <dbReference type="Google" id="ProtNLM"/>
    </source>
</evidence>